<comment type="caution">
    <text evidence="2">The sequence shown here is derived from an EMBL/GenBank/DDBJ whole genome shotgun (WGS) entry which is preliminary data.</text>
</comment>
<dbReference type="Pfam" id="PF04991">
    <property type="entry name" value="LicD"/>
    <property type="match status" value="1"/>
</dbReference>
<organism evidence="2 3">
    <name type="scientific">Cichlidogyrus casuarinus</name>
    <dbReference type="NCBI Taxonomy" id="1844966"/>
    <lineage>
        <taxon>Eukaryota</taxon>
        <taxon>Metazoa</taxon>
        <taxon>Spiralia</taxon>
        <taxon>Lophotrochozoa</taxon>
        <taxon>Platyhelminthes</taxon>
        <taxon>Monogenea</taxon>
        <taxon>Monopisthocotylea</taxon>
        <taxon>Dactylogyridea</taxon>
        <taxon>Ancyrocephalidae</taxon>
        <taxon>Cichlidogyrus</taxon>
    </lineage>
</organism>
<gene>
    <name evidence="2" type="ORF">Ciccas_013992</name>
</gene>
<name>A0ABD2PP33_9PLAT</name>
<dbReference type="AlphaFoldDB" id="A0ABD2PP33"/>
<reference evidence="2 3" key="1">
    <citation type="submission" date="2024-11" db="EMBL/GenBank/DDBJ databases">
        <title>Adaptive evolution of stress response genes in parasites aligns with host niche diversity.</title>
        <authorList>
            <person name="Hahn C."/>
            <person name="Resl P."/>
        </authorList>
    </citation>
    <scope>NUCLEOTIDE SEQUENCE [LARGE SCALE GENOMIC DNA]</scope>
    <source>
        <strain evidence="2">EGGRZ-B1_66</strain>
        <tissue evidence="2">Body</tissue>
    </source>
</reference>
<evidence type="ECO:0000313" key="3">
    <source>
        <dbReference type="Proteomes" id="UP001626550"/>
    </source>
</evidence>
<proteinExistence type="predicted"/>
<evidence type="ECO:0000259" key="1">
    <source>
        <dbReference type="Pfam" id="PF04991"/>
    </source>
</evidence>
<dbReference type="InterPro" id="IPR007074">
    <property type="entry name" value="LicD/FKTN/FKRP_NTP_transf"/>
</dbReference>
<feature type="domain" description="LicD/FKTN/FKRP nucleotidyltransferase" evidence="1">
    <location>
        <begin position="94"/>
        <end position="140"/>
    </location>
</feature>
<protein>
    <recommendedName>
        <fullName evidence="1">LicD/FKTN/FKRP nucleotidyltransferase domain-containing protein</fullName>
    </recommendedName>
</protein>
<evidence type="ECO:0000313" key="2">
    <source>
        <dbReference type="EMBL" id="KAL3307491.1"/>
    </source>
</evidence>
<accession>A0ABD2PP33</accession>
<dbReference type="GO" id="GO:0009100">
    <property type="term" value="P:glycoprotein metabolic process"/>
    <property type="evidence" value="ECO:0007669"/>
    <property type="project" value="UniProtKB-ARBA"/>
</dbReference>
<dbReference type="EMBL" id="JBJKFK010007224">
    <property type="protein sequence ID" value="KAL3307491.1"/>
    <property type="molecule type" value="Genomic_DNA"/>
</dbReference>
<dbReference type="Proteomes" id="UP001626550">
    <property type="component" value="Unassembled WGS sequence"/>
</dbReference>
<sequence>MILENYWVSHRDISEKVFIPSLLEDFLVQENGPSKKLPNLEELKWPDYVGRIGPIISAETKEKFQPFSMQMSLDEREIVYSMLEDIFTAAHKKSLGLCLMATGGSVLGSFRHHDFIPWDDDLDLGLNKSCEEEFVKVLKSLQPKLAFDHTAGSTIKVFRSDGVRTNVGNYPWNWPYLDISLFAINVTHRTEIPITYDRQYSYPLATVFPLLYRPFGRLWLPSHFNIYQNIFLDYGPSDQCTVNGYSHILEDYTDLDEQPCRRLATEYAFVRRTLVGPIEGAEPKLVWVNETLFIATNQNISSFKAFHSLILPAHIDTVTVEPFGLHQNL</sequence>
<keyword evidence="3" id="KW-1185">Reference proteome</keyword>